<dbReference type="InterPro" id="IPR012902">
    <property type="entry name" value="N_methyl_site"/>
</dbReference>
<evidence type="ECO:0000313" key="3">
    <source>
        <dbReference type="Proteomes" id="UP000638570"/>
    </source>
</evidence>
<keyword evidence="1" id="KW-0472">Membrane</keyword>
<name>A0ABS1QRP2_9GAMM</name>
<dbReference type="RefSeq" id="WP_202083844.1">
    <property type="nucleotide sequence ID" value="NZ_JAERTZ010000018.1"/>
</dbReference>
<keyword evidence="3" id="KW-1185">Reference proteome</keyword>
<dbReference type="Proteomes" id="UP000638570">
    <property type="component" value="Unassembled WGS sequence"/>
</dbReference>
<evidence type="ECO:0000313" key="2">
    <source>
        <dbReference type="EMBL" id="MBL1377207.1"/>
    </source>
</evidence>
<protein>
    <submittedName>
        <fullName evidence="2">Prepilin-type cleavage/methylation-like protein</fullName>
    </submittedName>
</protein>
<keyword evidence="1" id="KW-0812">Transmembrane</keyword>
<dbReference type="PROSITE" id="PS00409">
    <property type="entry name" value="PROKAR_NTER_METHYL"/>
    <property type="match status" value="1"/>
</dbReference>
<proteinExistence type="predicted"/>
<dbReference type="EMBL" id="JAERTZ010000018">
    <property type="protein sequence ID" value="MBL1377207.1"/>
    <property type="molecule type" value="Genomic_DNA"/>
</dbReference>
<comment type="caution">
    <text evidence="2">The sequence shown here is derived from an EMBL/GenBank/DDBJ whole genome shotgun (WGS) entry which is preliminary data.</text>
</comment>
<organism evidence="2 3">
    <name type="scientific">Zobellella iuensis</name>
    <dbReference type="NCBI Taxonomy" id="2803811"/>
    <lineage>
        <taxon>Bacteria</taxon>
        <taxon>Pseudomonadati</taxon>
        <taxon>Pseudomonadota</taxon>
        <taxon>Gammaproteobacteria</taxon>
        <taxon>Aeromonadales</taxon>
        <taxon>Aeromonadaceae</taxon>
        <taxon>Zobellella</taxon>
    </lineage>
</organism>
<evidence type="ECO:0000256" key="1">
    <source>
        <dbReference type="SAM" id="Phobius"/>
    </source>
</evidence>
<accession>A0ABS1QRP2</accession>
<sequence>MRPEAIRQGGLSLLEFVLGLTILAIVLVGSTLFFAAQPRQLDPVFQYRAVSLAEALAEQVLAVKYDTNNDPARQERCGITEGAEDCGETPSASAITAPELGNFKSVDDFQLWCNNGHHGALGAIDGELLADQLDLPATRLYRRFKVETCVDPEEDDNGQPFKKVTIDVDIDQGGTLSFVLHRYNIR</sequence>
<feature type="transmembrane region" description="Helical" evidence="1">
    <location>
        <begin position="12"/>
        <end position="36"/>
    </location>
</feature>
<gene>
    <name evidence="2" type="ORF">JKV55_07655</name>
</gene>
<reference evidence="3" key="1">
    <citation type="submission" date="2021-01" db="EMBL/GenBank/DDBJ databases">
        <title>Genome public.</title>
        <authorList>
            <person name="Liu C."/>
            <person name="Sun Q."/>
        </authorList>
    </citation>
    <scope>NUCLEOTIDE SEQUENCE [LARGE SCALE GENOMIC DNA]</scope>
    <source>
        <strain evidence="3">CGMCC 1.18722</strain>
    </source>
</reference>
<keyword evidence="1" id="KW-1133">Transmembrane helix</keyword>